<sequence length="959" mass="106458">MHRRVLAFTATTALLLTISAPLYTPALAERLEEPDFAHHASDIQADDRVIYGKLENGLRYAVMRNATPSGVAAVRMRIDTGSLNETDAQQGLAHFLEHMAFNGSTNVPEGEMVKRLERYGLAFGADTNASTGFDQTTYKLNLPTVADEVLDEAFFLMRETASNLLLDANAIERERGVIASEKLARDSLQFRAFVDRLRFFTDGSGLTERLPIGIDETIATMPREEFVSYYRGYYRPENTFIAVIGDLDPADAIARIERYFGDWQGGGEALPQAQRNPADIIPGKVGIYIDDGLMTTLTLATMRPYTERPDNSANRRERLLRGLGARMLNERMRRKVNEGSAAYLAGGANWYPVEDTVEGMTLSLRTTPEDWSAALADGEQDLRRALQFGFSQAELDEQIAQSRQARETAVERADTRKTYAGGFEFNYAKAIVDAFAQERVFNSPQTSLELFEEAVKGLTVAEVETAFRAAWEGVEEPKIYFSSSSAPEGGAEAILAALEETQQVAVSPPEKRKTPKFAYTDFGEPGEVTNVTYLENADAYLVKFANNVRLNFKQTDFDDGTIYLRARVGEGFLSMPEKSEGLRRLGLNVLSRSGVEAHTADELRAIFAGRRVGLNTRTRLNDDAFDLLGATGADDFSAQLELMAAKVAAPAFREEIAEQHVKRMQAWYPTHDSSVEAVANKYLPRLIRSGDTRFGYDDLDNFLAPTLEDVRAWMEPQFSEGLIEVTIVGDIDLETATREVARTFGALSERADSKAPVPGSTNIAFPEGSSTPHVFEHKGNEEQALVYVYWPAPDASDPADQFRMRLLRGLFRNRLTEVLREEMGATYSPGAANYSSTLFDGYGYMYARITSKPGQADEVRRAVFKVAEQMASEGFDQDAFERARKPLLEDLGSSLENNAYWMNVLRDAQTSGDGLAGHRVREATYREASVQEINGLAARVFNNANSVSAYILPVKTDEE</sequence>
<comment type="cofactor">
    <cofactor evidence="1">
        <name>Zn(2+)</name>
        <dbReference type="ChEBI" id="CHEBI:29105"/>
    </cofactor>
</comment>
<evidence type="ECO:0000256" key="6">
    <source>
        <dbReference type="ARBA" id="ARBA00022833"/>
    </source>
</evidence>
<keyword evidence="9" id="KW-0732">Signal</keyword>
<gene>
    <name evidence="12" type="ORF">HUO12_14125</name>
</gene>
<keyword evidence="13" id="KW-1185">Reference proteome</keyword>
<dbReference type="PROSITE" id="PS00143">
    <property type="entry name" value="INSULINASE"/>
    <property type="match status" value="1"/>
</dbReference>
<proteinExistence type="inferred from homology"/>
<name>A0A850HFW8_9SPHN</name>
<feature type="domain" description="Peptidase M16 C-terminal" evidence="11">
    <location>
        <begin position="706"/>
        <end position="886"/>
    </location>
</feature>
<comment type="similarity">
    <text evidence="2 8">Belongs to the peptidase M16 family.</text>
</comment>
<evidence type="ECO:0000256" key="9">
    <source>
        <dbReference type="SAM" id="SignalP"/>
    </source>
</evidence>
<dbReference type="EMBL" id="JABWTA010000001">
    <property type="protein sequence ID" value="NVE96038.1"/>
    <property type="molecule type" value="Genomic_DNA"/>
</dbReference>
<evidence type="ECO:0000256" key="8">
    <source>
        <dbReference type="RuleBase" id="RU004447"/>
    </source>
</evidence>
<dbReference type="Proteomes" id="UP000546031">
    <property type="component" value="Unassembled WGS sequence"/>
</dbReference>
<dbReference type="PANTHER" id="PTHR43690:SF17">
    <property type="entry name" value="PROTEIN YHJJ"/>
    <property type="match status" value="1"/>
</dbReference>
<keyword evidence="3" id="KW-0645">Protease</keyword>
<evidence type="ECO:0000256" key="4">
    <source>
        <dbReference type="ARBA" id="ARBA00022723"/>
    </source>
</evidence>
<keyword evidence="6" id="KW-0862">Zinc</keyword>
<feature type="domain" description="Peptidase M16 N-terminal" evidence="10">
    <location>
        <begin position="62"/>
        <end position="184"/>
    </location>
</feature>
<protein>
    <submittedName>
        <fullName evidence="12">Insulinase family protein</fullName>
    </submittedName>
</protein>
<organism evidence="12 13">
    <name type="scientific">Altererythrobacter lutimaris</name>
    <dbReference type="NCBI Taxonomy" id="2743979"/>
    <lineage>
        <taxon>Bacteria</taxon>
        <taxon>Pseudomonadati</taxon>
        <taxon>Pseudomonadota</taxon>
        <taxon>Alphaproteobacteria</taxon>
        <taxon>Sphingomonadales</taxon>
        <taxon>Erythrobacteraceae</taxon>
        <taxon>Altererythrobacter</taxon>
    </lineage>
</organism>
<keyword evidence="4" id="KW-0479">Metal-binding</keyword>
<dbReference type="PANTHER" id="PTHR43690">
    <property type="entry name" value="NARDILYSIN"/>
    <property type="match status" value="1"/>
</dbReference>
<evidence type="ECO:0000313" key="12">
    <source>
        <dbReference type="EMBL" id="NVE96038.1"/>
    </source>
</evidence>
<evidence type="ECO:0000259" key="10">
    <source>
        <dbReference type="Pfam" id="PF00675"/>
    </source>
</evidence>
<dbReference type="AlphaFoldDB" id="A0A850HFW8"/>
<dbReference type="GO" id="GO:0046872">
    <property type="term" value="F:metal ion binding"/>
    <property type="evidence" value="ECO:0007669"/>
    <property type="project" value="UniProtKB-KW"/>
</dbReference>
<dbReference type="GO" id="GO:0006508">
    <property type="term" value="P:proteolysis"/>
    <property type="evidence" value="ECO:0007669"/>
    <property type="project" value="UniProtKB-KW"/>
</dbReference>
<evidence type="ECO:0000313" key="13">
    <source>
        <dbReference type="Proteomes" id="UP000546031"/>
    </source>
</evidence>
<evidence type="ECO:0000256" key="5">
    <source>
        <dbReference type="ARBA" id="ARBA00022801"/>
    </source>
</evidence>
<dbReference type="RefSeq" id="WP_176274201.1">
    <property type="nucleotide sequence ID" value="NZ_JABWTA010000001.1"/>
</dbReference>
<evidence type="ECO:0000256" key="3">
    <source>
        <dbReference type="ARBA" id="ARBA00022670"/>
    </source>
</evidence>
<feature type="domain" description="Peptidase M16 C-terminal" evidence="11">
    <location>
        <begin position="222"/>
        <end position="401"/>
    </location>
</feature>
<evidence type="ECO:0000256" key="2">
    <source>
        <dbReference type="ARBA" id="ARBA00007261"/>
    </source>
</evidence>
<dbReference type="InterPro" id="IPR011765">
    <property type="entry name" value="Pept_M16_N"/>
</dbReference>
<evidence type="ECO:0000256" key="7">
    <source>
        <dbReference type="ARBA" id="ARBA00023049"/>
    </source>
</evidence>
<dbReference type="InterPro" id="IPR050626">
    <property type="entry name" value="Peptidase_M16"/>
</dbReference>
<reference evidence="12 13" key="1">
    <citation type="submission" date="2020-06" db="EMBL/GenBank/DDBJ databases">
        <title>Altererythrobacter lutimaris sp. nov., a marine bacterium isolated from a tidal flat.</title>
        <authorList>
            <person name="Kim D."/>
            <person name="Yoo Y."/>
            <person name="Kim J.-J."/>
        </authorList>
    </citation>
    <scope>NUCLEOTIDE SEQUENCE [LARGE SCALE GENOMIC DNA]</scope>
    <source>
        <strain evidence="12 13">JGD-16</strain>
    </source>
</reference>
<dbReference type="InterPro" id="IPR007863">
    <property type="entry name" value="Peptidase_M16_C"/>
</dbReference>
<evidence type="ECO:0000259" key="11">
    <source>
        <dbReference type="Pfam" id="PF05193"/>
    </source>
</evidence>
<dbReference type="InterPro" id="IPR001431">
    <property type="entry name" value="Pept_M16_Zn_BS"/>
</dbReference>
<keyword evidence="5" id="KW-0378">Hydrolase</keyword>
<evidence type="ECO:0000256" key="1">
    <source>
        <dbReference type="ARBA" id="ARBA00001947"/>
    </source>
</evidence>
<dbReference type="Pfam" id="PF05193">
    <property type="entry name" value="Peptidase_M16_C"/>
    <property type="match status" value="2"/>
</dbReference>
<feature type="signal peptide" evidence="9">
    <location>
        <begin position="1"/>
        <end position="28"/>
    </location>
</feature>
<feature type="chain" id="PRO_5033060793" evidence="9">
    <location>
        <begin position="29"/>
        <end position="959"/>
    </location>
</feature>
<dbReference type="SUPFAM" id="SSF63411">
    <property type="entry name" value="LuxS/MPP-like metallohydrolase"/>
    <property type="match status" value="3"/>
</dbReference>
<dbReference type="GO" id="GO:0004222">
    <property type="term" value="F:metalloendopeptidase activity"/>
    <property type="evidence" value="ECO:0007669"/>
    <property type="project" value="InterPro"/>
</dbReference>
<dbReference type="Pfam" id="PF00675">
    <property type="entry name" value="Peptidase_M16"/>
    <property type="match status" value="1"/>
</dbReference>
<comment type="caution">
    <text evidence="12">The sequence shown here is derived from an EMBL/GenBank/DDBJ whole genome shotgun (WGS) entry which is preliminary data.</text>
</comment>
<dbReference type="Gene3D" id="3.30.830.10">
    <property type="entry name" value="Metalloenzyme, LuxS/M16 peptidase-like"/>
    <property type="match status" value="4"/>
</dbReference>
<dbReference type="InterPro" id="IPR011249">
    <property type="entry name" value="Metalloenz_LuxS/M16"/>
</dbReference>
<accession>A0A850HFW8</accession>
<keyword evidence="7" id="KW-0482">Metalloprotease</keyword>